<dbReference type="EMBL" id="BOSM01000003">
    <property type="protein sequence ID" value="GIP58660.1"/>
    <property type="molecule type" value="Genomic_DNA"/>
</dbReference>
<evidence type="ECO:0000313" key="1">
    <source>
        <dbReference type="EMBL" id="GIP58660.1"/>
    </source>
</evidence>
<protein>
    <submittedName>
        <fullName evidence="1">Uncharacterized protein</fullName>
    </submittedName>
</protein>
<dbReference type="Proteomes" id="UP000681290">
    <property type="component" value="Unassembled WGS sequence"/>
</dbReference>
<evidence type="ECO:0000313" key="2">
    <source>
        <dbReference type="Proteomes" id="UP000681290"/>
    </source>
</evidence>
<accession>A0ABQ4MSZ0</accession>
<gene>
    <name evidence="1" type="ORF">J15TS10_24740</name>
</gene>
<sequence length="62" mass="7238">MCERAAALFLLEENVLTLCKHNDHKQYGYLLNHPHIPKNQIGCISEMVSEMHPLFSDKIFIR</sequence>
<keyword evidence="2" id="KW-1185">Reference proteome</keyword>
<organism evidence="1 2">
    <name type="scientific">Paenibacillus woosongensis</name>
    <dbReference type="NCBI Taxonomy" id="307580"/>
    <lineage>
        <taxon>Bacteria</taxon>
        <taxon>Bacillati</taxon>
        <taxon>Bacillota</taxon>
        <taxon>Bacilli</taxon>
        <taxon>Bacillales</taxon>
        <taxon>Paenibacillaceae</taxon>
        <taxon>Paenibacillus</taxon>
    </lineage>
</organism>
<reference evidence="1 2" key="1">
    <citation type="submission" date="2021-03" db="EMBL/GenBank/DDBJ databases">
        <title>Antimicrobial resistance genes in bacteria isolated from Japanese honey, and their potential for conferring macrolide and lincosamide resistance in the American foulbrood pathogen Paenibacillus larvae.</title>
        <authorList>
            <person name="Okamoto M."/>
            <person name="Kumagai M."/>
            <person name="Kanamori H."/>
            <person name="Takamatsu D."/>
        </authorList>
    </citation>
    <scope>NUCLEOTIDE SEQUENCE [LARGE SCALE GENOMIC DNA]</scope>
    <source>
        <strain evidence="1 2">J15TS10</strain>
    </source>
</reference>
<comment type="caution">
    <text evidence="1">The sequence shown here is derived from an EMBL/GenBank/DDBJ whole genome shotgun (WGS) entry which is preliminary data.</text>
</comment>
<proteinExistence type="predicted"/>
<name>A0ABQ4MSZ0_9BACL</name>